<dbReference type="SUPFAM" id="SSF47240">
    <property type="entry name" value="Ferritin-like"/>
    <property type="match status" value="1"/>
</dbReference>
<organism evidence="1 2">
    <name type="scientific">Nitrososphaera viennensis EN76</name>
    <dbReference type="NCBI Taxonomy" id="926571"/>
    <lineage>
        <taxon>Archaea</taxon>
        <taxon>Nitrososphaerota</taxon>
        <taxon>Nitrososphaeria</taxon>
        <taxon>Nitrososphaerales</taxon>
        <taxon>Nitrososphaeraceae</taxon>
        <taxon>Nitrososphaera</taxon>
    </lineage>
</organism>
<gene>
    <name evidence="1" type="ORF">NVIE_020020</name>
</gene>
<dbReference type="HOGENOM" id="CLU_194244_0_0_2"/>
<protein>
    <recommendedName>
        <fullName evidence="3">Rubrerythrin diiron-binding domain-containing protein</fullName>
    </recommendedName>
</protein>
<evidence type="ECO:0008006" key="3">
    <source>
        <dbReference type="Google" id="ProtNLM"/>
    </source>
</evidence>
<proteinExistence type="predicted"/>
<evidence type="ECO:0000313" key="1">
    <source>
        <dbReference type="EMBL" id="AIC16259.1"/>
    </source>
</evidence>
<dbReference type="Proteomes" id="UP000027093">
    <property type="component" value="Chromosome"/>
</dbReference>
<dbReference type="EMBL" id="CP007536">
    <property type="protein sequence ID" value="AIC16259.1"/>
    <property type="molecule type" value="Genomic_DNA"/>
</dbReference>
<dbReference type="AlphaFoldDB" id="A0A060HI45"/>
<sequence length="84" mass="9963">MTTRMSTTKHETTKLTNSTYDIIRALEKDADFLYSTVDKYIDDANKENRSDLVDVWNTMKHDKERHVQMLREALAKEAKEERLK</sequence>
<reference evidence="1 2" key="1">
    <citation type="journal article" date="2014" name="Int. J. Syst. Evol. Microbiol.">
        <title>Nitrososphaera viennensis gen. nov., sp. nov., an aerobic and mesophilic, ammonia-oxidizing archaeon from soil and a member of the archaeal phylum Thaumarchaeota.</title>
        <authorList>
            <person name="Stieglmeier M."/>
            <person name="Klingl A."/>
            <person name="Alves R.J."/>
            <person name="Rittmann S.K."/>
            <person name="Melcher M."/>
            <person name="Leisch N."/>
            <person name="Schleper C."/>
        </authorList>
    </citation>
    <scope>NUCLEOTIDE SEQUENCE [LARGE SCALE GENOMIC DNA]</scope>
    <source>
        <strain evidence="1">EN76</strain>
    </source>
</reference>
<dbReference type="KEGG" id="nvn:NVIE_020020"/>
<evidence type="ECO:0000313" key="2">
    <source>
        <dbReference type="Proteomes" id="UP000027093"/>
    </source>
</evidence>
<name>A0A060HI45_9ARCH</name>
<keyword evidence="2" id="KW-1185">Reference proteome</keyword>
<accession>A0A060HI45</accession>
<dbReference type="InterPro" id="IPR009078">
    <property type="entry name" value="Ferritin-like_SF"/>
</dbReference>